<dbReference type="Pfam" id="PF12780">
    <property type="entry name" value="AAA_8"/>
    <property type="match status" value="1"/>
</dbReference>
<comment type="similarity">
    <text evidence="1">Belongs to the dynein heavy chain family.</text>
</comment>
<dbReference type="PANTHER" id="PTHR46532:SF15">
    <property type="entry name" value="CYTOPLASMIC DYNEIN 2 HEAVY CHAIN 1"/>
    <property type="match status" value="1"/>
</dbReference>
<dbReference type="EMBL" id="JAMKFB020000015">
    <property type="protein sequence ID" value="KAL0175175.1"/>
    <property type="molecule type" value="Genomic_DNA"/>
</dbReference>
<evidence type="ECO:0000259" key="2">
    <source>
        <dbReference type="Pfam" id="PF12780"/>
    </source>
</evidence>
<gene>
    <name evidence="3" type="ORF">M9458_031143</name>
</gene>
<reference evidence="3 4" key="1">
    <citation type="submission" date="2024-05" db="EMBL/GenBank/DDBJ databases">
        <title>Genome sequencing and assembly of Indian major carp, Cirrhinus mrigala (Hamilton, 1822).</title>
        <authorList>
            <person name="Mohindra V."/>
            <person name="Chowdhury L.M."/>
            <person name="Lal K."/>
            <person name="Jena J.K."/>
        </authorList>
    </citation>
    <scope>NUCLEOTIDE SEQUENCE [LARGE SCALE GENOMIC DNA]</scope>
    <source>
        <strain evidence="3">CM1030</strain>
        <tissue evidence="3">Blood</tissue>
    </source>
</reference>
<comment type="caution">
    <text evidence="3">The sequence shown here is derived from an EMBL/GenBank/DDBJ whole genome shotgun (WGS) entry which is preliminary data.</text>
</comment>
<sequence>GIVLYGRDNRELDILLFPEVLDYISPGGSLLLAGRSGVGRRTATCVVSHMHGASLFTPKISRSYSLKHFKSDLKTVMQSAAVDGQQVVLLLEDHQFVHPSFLEMVNSLLSS</sequence>
<dbReference type="InterPro" id="IPR026983">
    <property type="entry name" value="DHC"/>
</dbReference>
<feature type="domain" description="Dynein heavy chain AAA module D4" evidence="2">
    <location>
        <begin position="25"/>
        <end position="111"/>
    </location>
</feature>
<evidence type="ECO:0000313" key="3">
    <source>
        <dbReference type="EMBL" id="KAL0175175.1"/>
    </source>
</evidence>
<dbReference type="Proteomes" id="UP001529510">
    <property type="component" value="Unassembled WGS sequence"/>
</dbReference>
<protein>
    <recommendedName>
        <fullName evidence="2">Dynein heavy chain AAA module D4 domain-containing protein</fullName>
    </recommendedName>
</protein>
<name>A0ABD0PN11_CIRMR</name>
<dbReference type="Gene3D" id="3.40.50.300">
    <property type="entry name" value="P-loop containing nucleotide triphosphate hydrolases"/>
    <property type="match status" value="1"/>
</dbReference>
<feature type="non-terminal residue" evidence="3">
    <location>
        <position position="1"/>
    </location>
</feature>
<dbReference type="InterPro" id="IPR024317">
    <property type="entry name" value="Dynein_heavy_chain_D4_dom"/>
</dbReference>
<dbReference type="AlphaFoldDB" id="A0ABD0PN11"/>
<dbReference type="PANTHER" id="PTHR46532">
    <property type="entry name" value="MALE FERTILITY FACTOR KL5"/>
    <property type="match status" value="1"/>
</dbReference>
<organism evidence="3 4">
    <name type="scientific">Cirrhinus mrigala</name>
    <name type="common">Mrigala</name>
    <dbReference type="NCBI Taxonomy" id="683832"/>
    <lineage>
        <taxon>Eukaryota</taxon>
        <taxon>Metazoa</taxon>
        <taxon>Chordata</taxon>
        <taxon>Craniata</taxon>
        <taxon>Vertebrata</taxon>
        <taxon>Euteleostomi</taxon>
        <taxon>Actinopterygii</taxon>
        <taxon>Neopterygii</taxon>
        <taxon>Teleostei</taxon>
        <taxon>Ostariophysi</taxon>
        <taxon>Cypriniformes</taxon>
        <taxon>Cyprinidae</taxon>
        <taxon>Labeoninae</taxon>
        <taxon>Labeonini</taxon>
        <taxon>Cirrhinus</taxon>
    </lineage>
</organism>
<dbReference type="SUPFAM" id="SSF52540">
    <property type="entry name" value="P-loop containing nucleoside triphosphate hydrolases"/>
    <property type="match status" value="1"/>
</dbReference>
<feature type="non-terminal residue" evidence="3">
    <location>
        <position position="111"/>
    </location>
</feature>
<evidence type="ECO:0000256" key="1">
    <source>
        <dbReference type="ARBA" id="ARBA00008887"/>
    </source>
</evidence>
<proteinExistence type="inferred from homology"/>
<evidence type="ECO:0000313" key="4">
    <source>
        <dbReference type="Proteomes" id="UP001529510"/>
    </source>
</evidence>
<accession>A0ABD0PN11</accession>
<keyword evidence="4" id="KW-1185">Reference proteome</keyword>
<dbReference type="InterPro" id="IPR027417">
    <property type="entry name" value="P-loop_NTPase"/>
</dbReference>